<organism evidence="11">
    <name type="scientific">Triticum urartu</name>
    <name type="common">Red wild einkorn</name>
    <name type="synonym">Crithodium urartu</name>
    <dbReference type="NCBI Taxonomy" id="4572"/>
    <lineage>
        <taxon>Eukaryota</taxon>
        <taxon>Viridiplantae</taxon>
        <taxon>Streptophyta</taxon>
        <taxon>Embryophyta</taxon>
        <taxon>Tracheophyta</taxon>
        <taxon>Spermatophyta</taxon>
        <taxon>Magnoliopsida</taxon>
        <taxon>Liliopsida</taxon>
        <taxon>Poales</taxon>
        <taxon>Poaceae</taxon>
        <taxon>BOP clade</taxon>
        <taxon>Pooideae</taxon>
        <taxon>Triticodae</taxon>
        <taxon>Triticeae</taxon>
        <taxon>Triticinae</taxon>
        <taxon>Triticum</taxon>
    </lineage>
</organism>
<dbReference type="Pfam" id="PF00931">
    <property type="entry name" value="NB-ARC"/>
    <property type="match status" value="1"/>
</dbReference>
<dbReference type="Gene3D" id="3.40.50.300">
    <property type="entry name" value="P-loop containing nucleotide triphosphate hydrolases"/>
    <property type="match status" value="1"/>
</dbReference>
<dbReference type="Gene3D" id="1.10.10.10">
    <property type="entry name" value="Winged helix-like DNA-binding domain superfamily/Winged helix DNA-binding domain"/>
    <property type="match status" value="1"/>
</dbReference>
<keyword evidence="4" id="KW-0547">Nucleotide-binding</keyword>
<feature type="domain" description="Disease resistance R13L4/SHOC-2-like LRR" evidence="10">
    <location>
        <begin position="557"/>
        <end position="922"/>
    </location>
</feature>
<dbReference type="PANTHER" id="PTHR23155:SF1107">
    <property type="entry name" value="OS08G0373000 PROTEIN"/>
    <property type="match status" value="1"/>
</dbReference>
<keyword evidence="3" id="KW-0677">Repeat</keyword>
<dbReference type="InterPro" id="IPR041118">
    <property type="entry name" value="Rx_N"/>
</dbReference>
<dbReference type="Gene3D" id="1.10.8.430">
    <property type="entry name" value="Helical domain of apoptotic protease-activating factors"/>
    <property type="match status" value="1"/>
</dbReference>
<evidence type="ECO:0000259" key="10">
    <source>
        <dbReference type="Pfam" id="PF23598"/>
    </source>
</evidence>
<dbReference type="InterPro" id="IPR036388">
    <property type="entry name" value="WH-like_DNA-bd_sf"/>
</dbReference>
<accession>M7YKV0</accession>
<dbReference type="InterPro" id="IPR038005">
    <property type="entry name" value="RX-like_CC"/>
</dbReference>
<sequence length="962" mass="109002">MEAALVSVATGVLKPVIGKLTVLLGNEYKRFKTVRKEIKSLTNELAAMEAFLLKMSEEEDPDVQDKVWMNEVRELSYDMEDAIDDFMQSIGDKDEKPDGFIEKIKNSLGKLGKMKAHRRIGKEIQDLKKQIKEVGERNARYKGRQTFTSTKNETVDPRALAIFEHASNLVGIDEPKAEIIKLLAQEDVRASTQQQLKIISIVGSGGIGKTTLANQVYQELKGQFKRHAFISVSRNPDIMNILRAILSKVSGQSNANTEAWSIEQLISKITNFLGDTRYFVFADDIWDVKTWNVIKCAFPTTSSGSIIIITTRINDVADSCRSSCNGHIYNIRHLDMVHSRQLFNRRLFDSNEDCPSHLKKVSGEILEKCVGLPLAIISISGLLATTERTEHRWNQVKDSIGRALERNPSVEGMIKILSLSYFDLPPRLKTCLLYVSIFPEDSIIEKKALIWRWIAEGIIHKDDIYTSYQLGERCFNELVNRCLIQVTWTDEYGKVENCRVHDIILDFIISKAIEENFVTFVGVPYITIGAQRKVRRLSLQVDEKEKSISKKGLVLSHVRSVNAFGCTVEIPSLDEFRYLRVLDFELCRQVENNHLANIGSLFQLRHLNLSWTEVSELPEEIGRLHCLEMLDIRGTKVHELPATIVNLKKLVDLLVDTRVKFPNGIAKMQAMEMLEQVGVFRQQFNFLQELGQLQNMRKLVLDFEGDPVTVDGMGKDECNEAIAYSLRNLEDFISLTVHGGSFLQQGPGCPVPHSIQELFMTKSSPLPRVPVWVSSLVNLQQLHLQVKEFEQEDLCILGSLPALLILELITGDVMRNRKLTVSAEAGFRCLRKFSFGIFNWMMFEAGSMPKLQKLELRIWLCNRFDMIVAARTASGGAFDFGIGNLPCLITVKYAARGCNVCMAAAKAAVERAAGRYPNRPTLLFQKLDATYTLTDCQLWRVDCEGWGRYYKSMYNEVPLAGE</sequence>
<evidence type="ECO:0000259" key="9">
    <source>
        <dbReference type="Pfam" id="PF23559"/>
    </source>
</evidence>
<dbReference type="InterPro" id="IPR044974">
    <property type="entry name" value="Disease_R_plants"/>
</dbReference>
<dbReference type="InterPro" id="IPR058922">
    <property type="entry name" value="WHD_DRP"/>
</dbReference>
<dbReference type="Pfam" id="PF18052">
    <property type="entry name" value="Rx_N"/>
    <property type="match status" value="1"/>
</dbReference>
<dbReference type="SUPFAM" id="SSF52540">
    <property type="entry name" value="P-loop containing nucleoside triphosphate hydrolases"/>
    <property type="match status" value="1"/>
</dbReference>
<dbReference type="InterPro" id="IPR002182">
    <property type="entry name" value="NB-ARC"/>
</dbReference>
<comment type="similarity">
    <text evidence="1">Belongs to the disease resistance NB-LRR family.</text>
</comment>
<evidence type="ECO:0000256" key="4">
    <source>
        <dbReference type="ARBA" id="ARBA00022741"/>
    </source>
</evidence>
<dbReference type="CDD" id="cd14798">
    <property type="entry name" value="RX-CC_like"/>
    <property type="match status" value="1"/>
</dbReference>
<dbReference type="GO" id="GO:0043531">
    <property type="term" value="F:ADP binding"/>
    <property type="evidence" value="ECO:0007669"/>
    <property type="project" value="InterPro"/>
</dbReference>
<evidence type="ECO:0000256" key="5">
    <source>
        <dbReference type="ARBA" id="ARBA00022821"/>
    </source>
</evidence>
<name>M7YKV0_TRIUA</name>
<dbReference type="InterPro" id="IPR042197">
    <property type="entry name" value="Apaf_helical"/>
</dbReference>
<dbReference type="GO" id="GO:0042742">
    <property type="term" value="P:defense response to bacterium"/>
    <property type="evidence" value="ECO:0007669"/>
    <property type="project" value="UniProtKB-ARBA"/>
</dbReference>
<protein>
    <submittedName>
        <fullName evidence="11">Disease resistance RPP13-like protein 4</fullName>
    </submittedName>
</protein>
<dbReference type="Gene3D" id="1.20.5.4130">
    <property type="match status" value="1"/>
</dbReference>
<keyword evidence="2" id="KW-0433">Leucine-rich repeat</keyword>
<gene>
    <name evidence="11" type="ORF">TRIUR3_06763</name>
</gene>
<dbReference type="PRINTS" id="PR00364">
    <property type="entry name" value="DISEASERSIST"/>
</dbReference>
<evidence type="ECO:0000256" key="1">
    <source>
        <dbReference type="ARBA" id="ARBA00008894"/>
    </source>
</evidence>
<dbReference type="InterPro" id="IPR055414">
    <property type="entry name" value="LRR_R13L4/SHOC2-like"/>
</dbReference>
<dbReference type="SUPFAM" id="SSF52058">
    <property type="entry name" value="L domain-like"/>
    <property type="match status" value="1"/>
</dbReference>
<evidence type="ECO:0000256" key="6">
    <source>
        <dbReference type="ARBA" id="ARBA00023054"/>
    </source>
</evidence>
<dbReference type="OMA" id="CNEAIAS"/>
<dbReference type="FunFam" id="1.10.10.10:FF:000322">
    <property type="entry name" value="Probable disease resistance protein At1g63360"/>
    <property type="match status" value="1"/>
</dbReference>
<keyword evidence="6" id="KW-0175">Coiled coil</keyword>
<evidence type="ECO:0000256" key="3">
    <source>
        <dbReference type="ARBA" id="ARBA00022737"/>
    </source>
</evidence>
<dbReference type="InterPro" id="IPR027417">
    <property type="entry name" value="P-loop_NTPase"/>
</dbReference>
<reference evidence="11" key="1">
    <citation type="journal article" date="2013" name="Nature">
        <title>Draft genome of the wheat A-genome progenitor Triticum urartu.</title>
        <authorList>
            <person name="Ling H.Q."/>
            <person name="Zhao S."/>
            <person name="Liu D."/>
            <person name="Wang J."/>
            <person name="Sun H."/>
            <person name="Zhang C."/>
            <person name="Fan H."/>
            <person name="Li D."/>
            <person name="Dong L."/>
            <person name="Tao Y."/>
            <person name="Gao C."/>
            <person name="Wu H."/>
            <person name="Li Y."/>
            <person name="Cui Y."/>
            <person name="Guo X."/>
            <person name="Zheng S."/>
            <person name="Wang B."/>
            <person name="Yu K."/>
            <person name="Liang Q."/>
            <person name="Yang W."/>
            <person name="Lou X."/>
            <person name="Chen J."/>
            <person name="Feng M."/>
            <person name="Jian J."/>
            <person name="Zhang X."/>
            <person name="Luo G."/>
            <person name="Jiang Y."/>
            <person name="Liu J."/>
            <person name="Wang Z."/>
            <person name="Sha Y."/>
            <person name="Zhang B."/>
            <person name="Wu H."/>
            <person name="Tang D."/>
            <person name="Shen Q."/>
            <person name="Xue P."/>
            <person name="Zou S."/>
            <person name="Wang X."/>
            <person name="Liu X."/>
            <person name="Wang F."/>
            <person name="Yang Y."/>
            <person name="An X."/>
            <person name="Dong Z."/>
            <person name="Zhang K."/>
            <person name="Zhang X."/>
            <person name="Luo M.C."/>
            <person name="Dvorak J."/>
            <person name="Tong Y."/>
            <person name="Wang J."/>
            <person name="Yang H."/>
            <person name="Li Z."/>
            <person name="Wang D."/>
            <person name="Zhang A."/>
            <person name="Wang J."/>
        </authorList>
    </citation>
    <scope>NUCLEOTIDE SEQUENCE</scope>
</reference>
<feature type="domain" description="Disease resistance protein winged helix" evidence="9">
    <location>
        <begin position="437"/>
        <end position="508"/>
    </location>
</feature>
<proteinExistence type="inferred from homology"/>
<dbReference type="AlphaFoldDB" id="M7YKV0"/>
<dbReference type="Pfam" id="PF23559">
    <property type="entry name" value="WHD_DRP"/>
    <property type="match status" value="1"/>
</dbReference>
<evidence type="ECO:0000256" key="2">
    <source>
        <dbReference type="ARBA" id="ARBA00022614"/>
    </source>
</evidence>
<dbReference type="EMBL" id="KD259704">
    <property type="protein sequence ID" value="EMS47511.1"/>
    <property type="molecule type" value="Genomic_DNA"/>
</dbReference>
<dbReference type="GO" id="GO:0002758">
    <property type="term" value="P:innate immune response-activating signaling pathway"/>
    <property type="evidence" value="ECO:0007669"/>
    <property type="project" value="UniProtKB-ARBA"/>
</dbReference>
<feature type="domain" description="Disease resistance N-terminal" evidence="8">
    <location>
        <begin position="12"/>
        <end position="96"/>
    </location>
</feature>
<dbReference type="InterPro" id="IPR032675">
    <property type="entry name" value="LRR_dom_sf"/>
</dbReference>
<dbReference type="STRING" id="4572.M7YKV0"/>
<dbReference type="FunFam" id="3.40.50.300:FF:001091">
    <property type="entry name" value="Probable disease resistance protein At1g61300"/>
    <property type="match status" value="1"/>
</dbReference>
<feature type="domain" description="NB-ARC" evidence="7">
    <location>
        <begin position="193"/>
        <end position="349"/>
    </location>
</feature>
<dbReference type="Gene3D" id="3.80.10.10">
    <property type="entry name" value="Ribonuclease Inhibitor"/>
    <property type="match status" value="1"/>
</dbReference>
<dbReference type="eggNOG" id="KOG4658">
    <property type="taxonomic scope" value="Eukaryota"/>
</dbReference>
<dbReference type="GO" id="GO:0009626">
    <property type="term" value="P:plant-type hypersensitive response"/>
    <property type="evidence" value="ECO:0007669"/>
    <property type="project" value="UniProtKB-ARBA"/>
</dbReference>
<dbReference type="PANTHER" id="PTHR23155">
    <property type="entry name" value="DISEASE RESISTANCE PROTEIN RP"/>
    <property type="match status" value="1"/>
</dbReference>
<evidence type="ECO:0000259" key="8">
    <source>
        <dbReference type="Pfam" id="PF18052"/>
    </source>
</evidence>
<evidence type="ECO:0000259" key="7">
    <source>
        <dbReference type="Pfam" id="PF00931"/>
    </source>
</evidence>
<keyword evidence="5" id="KW-0611">Plant defense</keyword>
<dbReference type="Pfam" id="PF23598">
    <property type="entry name" value="LRR_14"/>
    <property type="match status" value="1"/>
</dbReference>
<evidence type="ECO:0000313" key="11">
    <source>
        <dbReference type="EMBL" id="EMS47511.1"/>
    </source>
</evidence>